<accession>A0A0E9R751</accession>
<dbReference type="AlphaFoldDB" id="A0A0E9R751"/>
<protein>
    <submittedName>
        <fullName evidence="2">Uncharacterized protein</fullName>
    </submittedName>
</protein>
<evidence type="ECO:0000256" key="1">
    <source>
        <dbReference type="SAM" id="Phobius"/>
    </source>
</evidence>
<keyword evidence="1" id="KW-0472">Membrane</keyword>
<organism evidence="2">
    <name type="scientific">Anguilla anguilla</name>
    <name type="common">European freshwater eel</name>
    <name type="synonym">Muraena anguilla</name>
    <dbReference type="NCBI Taxonomy" id="7936"/>
    <lineage>
        <taxon>Eukaryota</taxon>
        <taxon>Metazoa</taxon>
        <taxon>Chordata</taxon>
        <taxon>Craniata</taxon>
        <taxon>Vertebrata</taxon>
        <taxon>Euteleostomi</taxon>
        <taxon>Actinopterygii</taxon>
        <taxon>Neopterygii</taxon>
        <taxon>Teleostei</taxon>
        <taxon>Anguilliformes</taxon>
        <taxon>Anguillidae</taxon>
        <taxon>Anguilla</taxon>
    </lineage>
</organism>
<feature type="transmembrane region" description="Helical" evidence="1">
    <location>
        <begin position="39"/>
        <end position="57"/>
    </location>
</feature>
<proteinExistence type="predicted"/>
<keyword evidence="1" id="KW-1133">Transmembrane helix</keyword>
<dbReference type="EMBL" id="GBXM01083596">
    <property type="protein sequence ID" value="JAH24981.1"/>
    <property type="molecule type" value="Transcribed_RNA"/>
</dbReference>
<name>A0A0E9R751_ANGAN</name>
<keyword evidence="1" id="KW-0812">Transmembrane</keyword>
<evidence type="ECO:0000313" key="2">
    <source>
        <dbReference type="EMBL" id="JAH24981.1"/>
    </source>
</evidence>
<reference evidence="2" key="2">
    <citation type="journal article" date="2015" name="Fish Shellfish Immunol.">
        <title>Early steps in the European eel (Anguilla anguilla)-Vibrio vulnificus interaction in the gills: Role of the RtxA13 toxin.</title>
        <authorList>
            <person name="Callol A."/>
            <person name="Pajuelo D."/>
            <person name="Ebbesson L."/>
            <person name="Teles M."/>
            <person name="MacKenzie S."/>
            <person name="Amaro C."/>
        </authorList>
    </citation>
    <scope>NUCLEOTIDE SEQUENCE</scope>
</reference>
<sequence length="58" mass="6753">MEIIRCSEDYDLAILCIIFSLNLEHQQHMQWVTCLQHDSGIILLAIILLANNINFVLR</sequence>
<reference evidence="2" key="1">
    <citation type="submission" date="2014-11" db="EMBL/GenBank/DDBJ databases">
        <authorList>
            <person name="Amaro Gonzalez C."/>
        </authorList>
    </citation>
    <scope>NUCLEOTIDE SEQUENCE</scope>
</reference>